<dbReference type="EC" id="1.1.1.44" evidence="3"/>
<evidence type="ECO:0000256" key="2">
    <source>
        <dbReference type="ARBA" id="ARBA00008419"/>
    </source>
</evidence>
<dbReference type="Pfam" id="PF00393">
    <property type="entry name" value="6PGD"/>
    <property type="match status" value="1"/>
</dbReference>
<comment type="pathway">
    <text evidence="1">Carbohydrate degradation; pentose phosphate pathway; D-ribulose 5-phosphate from D-glucose 6-phosphate (oxidative stage): step 3/3.</text>
</comment>
<keyword evidence="10" id="KW-1185">Reference proteome</keyword>
<evidence type="ECO:0000313" key="10">
    <source>
        <dbReference type="Proteomes" id="UP000007062"/>
    </source>
</evidence>
<reference evidence="8 10" key="1">
    <citation type="journal article" date="2002" name="Science">
        <title>The genome sequence of the malaria mosquito Anopheles gambiae.</title>
        <authorList>
            <person name="Holt R.A."/>
            <person name="Subramanian G.M."/>
            <person name="Halpern A."/>
            <person name="Sutton G.G."/>
            <person name="Charlab R."/>
            <person name="Nusskern D.R."/>
            <person name="Wincker P."/>
            <person name="Clark A.G."/>
            <person name="Ribeiro J.M."/>
            <person name="Wides R."/>
            <person name="Salzberg S.L."/>
            <person name="Loftus B."/>
            <person name="Yandell M."/>
            <person name="Majoros W.H."/>
            <person name="Rusch D.B."/>
            <person name="Lai Z."/>
            <person name="Kraft C.L."/>
            <person name="Abril J.F."/>
            <person name="Anthouard V."/>
            <person name="Arensburger P."/>
            <person name="Atkinson P.W."/>
            <person name="Baden H."/>
            <person name="de Berardinis V."/>
            <person name="Baldwin D."/>
            <person name="Benes V."/>
            <person name="Biedler J."/>
            <person name="Blass C."/>
            <person name="Bolanos R."/>
            <person name="Boscus D."/>
            <person name="Barnstead M."/>
            <person name="Cai S."/>
            <person name="Center A."/>
            <person name="Chaturverdi K."/>
            <person name="Christophides G.K."/>
            <person name="Chrystal M.A."/>
            <person name="Clamp M."/>
            <person name="Cravchik A."/>
            <person name="Curwen V."/>
            <person name="Dana A."/>
            <person name="Delcher A."/>
            <person name="Dew I."/>
            <person name="Evans C.A."/>
            <person name="Flanigan M."/>
            <person name="Grundschober-Freimoser A."/>
            <person name="Friedli L."/>
            <person name="Gu Z."/>
            <person name="Guan P."/>
            <person name="Guigo R."/>
            <person name="Hillenmeyer M.E."/>
            <person name="Hladun S.L."/>
            <person name="Hogan J.R."/>
            <person name="Hong Y.S."/>
            <person name="Hoover J."/>
            <person name="Jaillon O."/>
            <person name="Ke Z."/>
            <person name="Kodira C."/>
            <person name="Kokoza E."/>
            <person name="Koutsos A."/>
            <person name="Letunic I."/>
            <person name="Levitsky A."/>
            <person name="Liang Y."/>
            <person name="Lin J.J."/>
            <person name="Lobo N.F."/>
            <person name="Lopez J.R."/>
            <person name="Malek J.A."/>
            <person name="McIntosh T.C."/>
            <person name="Meister S."/>
            <person name="Miller J."/>
            <person name="Mobarry C."/>
            <person name="Mongin E."/>
            <person name="Murphy S.D."/>
            <person name="O'Brochta D.A."/>
            <person name="Pfannkoch C."/>
            <person name="Qi R."/>
            <person name="Regier M.A."/>
            <person name="Remington K."/>
            <person name="Shao H."/>
            <person name="Sharakhova M.V."/>
            <person name="Sitter C.D."/>
            <person name="Shetty J."/>
            <person name="Smith T.J."/>
            <person name="Strong R."/>
            <person name="Sun J."/>
            <person name="Thomasova D."/>
            <person name="Ton L.Q."/>
            <person name="Topalis P."/>
            <person name="Tu Z."/>
            <person name="Unger M.F."/>
            <person name="Walenz B."/>
            <person name="Wang A."/>
            <person name="Wang J."/>
            <person name="Wang M."/>
            <person name="Wang X."/>
            <person name="Woodford K.J."/>
            <person name="Wortman J.R."/>
            <person name="Wu M."/>
            <person name="Yao A."/>
            <person name="Zdobnov E.M."/>
            <person name="Zhang H."/>
            <person name="Zhao Q."/>
            <person name="Zhao S."/>
            <person name="Zhu S.C."/>
            <person name="Zhimulev I."/>
            <person name="Coluzzi M."/>
            <person name="della Torre A."/>
            <person name="Roth C.W."/>
            <person name="Louis C."/>
            <person name="Kalush F."/>
            <person name="Mural R.J."/>
            <person name="Myers E.W."/>
            <person name="Adams M.D."/>
            <person name="Smith H.O."/>
            <person name="Broder S."/>
            <person name="Gardner M.J."/>
            <person name="Fraser C.M."/>
            <person name="Birney E."/>
            <person name="Bork P."/>
            <person name="Brey P.T."/>
            <person name="Venter J.C."/>
            <person name="Weissenbach J."/>
            <person name="Kafatos F.C."/>
            <person name="Collins F.H."/>
            <person name="Hoffman S.L."/>
        </authorList>
    </citation>
    <scope>NUCLEOTIDE SEQUENCE [LARGE SCALE GENOMIC DNA]</scope>
    <source>
        <strain evidence="8 10">PEST</strain>
    </source>
</reference>
<accession>Q5TXN0</accession>
<evidence type="ECO:0000256" key="1">
    <source>
        <dbReference type="ARBA" id="ARBA00004874"/>
    </source>
</evidence>
<evidence type="ECO:0000256" key="4">
    <source>
        <dbReference type="ARBA" id="ARBA00023002"/>
    </source>
</evidence>
<reference evidence="8 10" key="3">
    <citation type="journal article" date="2004" name="Trends Parasitol.">
        <title>The Anopheles gambiae genome: an update.</title>
        <authorList>
            <person name="Mongin E."/>
            <person name="Louis C."/>
            <person name="Holt R.A."/>
            <person name="Birney E."/>
            <person name="Collins F.H."/>
        </authorList>
    </citation>
    <scope>NUCLEOTIDE SEQUENCE [LARGE SCALE GENOMIC DNA]</scope>
    <source>
        <strain evidence="8 10">PEST</strain>
    </source>
</reference>
<reference evidence="8 10" key="4">
    <citation type="journal article" date="2007" name="Genome Biol.">
        <title>Update of the Anopheles gambiae PEST genome assembly.</title>
        <authorList>
            <person name="Sharakhova M.V."/>
            <person name="Hammond M.P."/>
            <person name="Lobo N.F."/>
            <person name="Krzywinski J."/>
            <person name="Unger M.F."/>
            <person name="Hillenmeyer M.E."/>
            <person name="Bruggner R.V."/>
            <person name="Birney E."/>
            <person name="Collins F.H."/>
        </authorList>
    </citation>
    <scope>NUCLEOTIDE SEQUENCE [LARGE SCALE GENOMIC DNA]</scope>
    <source>
        <strain evidence="8 10">PEST</strain>
    </source>
</reference>
<proteinExistence type="inferred from homology"/>
<keyword evidence="6" id="KW-0570">Pentose shunt</keyword>
<dbReference type="HOGENOM" id="CLU_2252294_0_0_1"/>
<name>Q5TXN0_ANOGA</name>
<dbReference type="AlphaFoldDB" id="Q5TXN0"/>
<reference evidence="8" key="2">
    <citation type="submission" date="2002-03" db="EMBL/GenBank/DDBJ databases">
        <authorList>
            <consortium name="The Anopheles Genome Sequencing Consortium"/>
        </authorList>
    </citation>
    <scope>NUCLEOTIDE SEQUENCE</scope>
    <source>
        <strain evidence="8">PEST</strain>
    </source>
</reference>
<dbReference type="InterPro" id="IPR008927">
    <property type="entry name" value="6-PGluconate_DH-like_C_sf"/>
</dbReference>
<dbReference type="STRING" id="7165.Q5TXN0"/>
<organism evidence="8">
    <name type="scientific">Anopheles gambiae</name>
    <name type="common">African malaria mosquito</name>
    <dbReference type="NCBI Taxonomy" id="7165"/>
    <lineage>
        <taxon>Eukaryota</taxon>
        <taxon>Metazoa</taxon>
        <taxon>Ecdysozoa</taxon>
        <taxon>Arthropoda</taxon>
        <taxon>Hexapoda</taxon>
        <taxon>Insecta</taxon>
        <taxon>Pterygota</taxon>
        <taxon>Neoptera</taxon>
        <taxon>Endopterygota</taxon>
        <taxon>Diptera</taxon>
        <taxon>Nematocera</taxon>
        <taxon>Culicoidea</taxon>
        <taxon>Culicidae</taxon>
        <taxon>Anophelinae</taxon>
        <taxon>Anopheles</taxon>
    </lineage>
</organism>
<dbReference type="EMBL" id="AAAB01007907">
    <property type="protein sequence ID" value="EAL42142.2"/>
    <property type="molecule type" value="Genomic_DNA"/>
</dbReference>
<dbReference type="Proteomes" id="UP000007062">
    <property type="component" value="Unassembled WGS sequence"/>
</dbReference>
<dbReference type="GO" id="GO:0004616">
    <property type="term" value="F:phosphogluconate dehydrogenase (decarboxylating) activity"/>
    <property type="evidence" value="ECO:0007669"/>
    <property type="project" value="UniProtKB-EC"/>
</dbReference>
<dbReference type="PaxDb" id="7165-AGAP012542-PA"/>
<feature type="domain" description="6-phosphogluconate dehydrogenase C-terminal" evidence="7">
    <location>
        <begin position="67"/>
        <end position="93"/>
    </location>
</feature>
<reference evidence="9" key="6">
    <citation type="submission" date="2021-01" db="UniProtKB">
        <authorList>
            <consortium name="EnsemblMetazoa"/>
        </authorList>
    </citation>
    <scope>IDENTIFICATION</scope>
    <source>
        <strain evidence="9">PEST</strain>
    </source>
</reference>
<evidence type="ECO:0000256" key="5">
    <source>
        <dbReference type="ARBA" id="ARBA00023064"/>
    </source>
</evidence>
<keyword evidence="4" id="KW-0560">Oxidoreductase</keyword>
<reference evidence="8" key="5">
    <citation type="submission" date="2011-05" db="EMBL/GenBank/DDBJ databases">
        <authorList>
            <consortium name="VectorBase"/>
        </authorList>
    </citation>
    <scope>NUCLEOTIDE SEQUENCE</scope>
    <source>
        <strain evidence="8">PEST</strain>
    </source>
</reference>
<dbReference type="PANTHER" id="PTHR11811">
    <property type="entry name" value="6-PHOSPHOGLUCONATE DEHYDROGENASE"/>
    <property type="match status" value="1"/>
</dbReference>
<evidence type="ECO:0000259" key="7">
    <source>
        <dbReference type="Pfam" id="PF00393"/>
    </source>
</evidence>
<dbReference type="GO" id="GO:0006098">
    <property type="term" value="P:pentose-phosphate shunt"/>
    <property type="evidence" value="ECO:0007669"/>
    <property type="project" value="UniProtKB-KW"/>
</dbReference>
<evidence type="ECO:0000256" key="3">
    <source>
        <dbReference type="ARBA" id="ARBA00013011"/>
    </source>
</evidence>
<sequence>MTVEEGWIDNEYYINFTAKTGFTLAGKIYSSFSHARWAPGCFYRGLMISTSRLFASNRTVVRSLNAGHFVNMVHNGIEYGDMQLIYEACHLLLIDFKFAMPKEDNLYVQQEDHDE</sequence>
<dbReference type="InterPro" id="IPR006114">
    <property type="entry name" value="6PGDH_C"/>
</dbReference>
<keyword evidence="5" id="KW-0311">Gluconate utilization</keyword>
<dbReference type="VEuPathDB" id="VectorBase:AGAP012542"/>
<dbReference type="Gene3D" id="1.10.1040.10">
    <property type="entry name" value="N-(1-d-carboxylethyl)-l-norvaline Dehydrogenase, domain 2"/>
    <property type="match status" value="1"/>
</dbReference>
<protein>
    <recommendedName>
        <fullName evidence="3">phosphogluconate dehydrogenase (NADP(+)-dependent, decarboxylating)</fullName>
        <ecNumber evidence="3">1.1.1.44</ecNumber>
    </recommendedName>
</protein>
<gene>
    <name evidence="8" type="ORF">AgaP_AGAP012542</name>
</gene>
<dbReference type="InterPro" id="IPR013328">
    <property type="entry name" value="6PGD_dom2"/>
</dbReference>
<evidence type="ECO:0000256" key="6">
    <source>
        <dbReference type="ARBA" id="ARBA00023126"/>
    </source>
</evidence>
<dbReference type="InterPro" id="IPR006183">
    <property type="entry name" value="Pgluconate_DH"/>
</dbReference>
<comment type="similarity">
    <text evidence="2">Belongs to the 6-phosphogluconate dehydrogenase family.</text>
</comment>
<evidence type="ECO:0000313" key="9">
    <source>
        <dbReference type="EnsemblMetazoa" id="AGAP012542-PA"/>
    </source>
</evidence>
<dbReference type="GO" id="GO:0019521">
    <property type="term" value="P:D-gluconate metabolic process"/>
    <property type="evidence" value="ECO:0007669"/>
    <property type="project" value="UniProtKB-KW"/>
</dbReference>
<evidence type="ECO:0000313" key="8">
    <source>
        <dbReference type="EMBL" id="EAL42142.2"/>
    </source>
</evidence>
<dbReference type="EnsemblMetazoa" id="AGAP012542-RA">
    <property type="protein sequence ID" value="AGAP012542-PA"/>
    <property type="gene ID" value="AGAP012542"/>
</dbReference>
<dbReference type="SUPFAM" id="SSF48179">
    <property type="entry name" value="6-phosphogluconate dehydrogenase C-terminal domain-like"/>
    <property type="match status" value="1"/>
</dbReference>